<feature type="chain" id="PRO_5046203297" description="Peptidase inhibitor family I36" evidence="1">
    <location>
        <begin position="25"/>
        <end position="117"/>
    </location>
</feature>
<comment type="caution">
    <text evidence="2">The sequence shown here is derived from an EMBL/GenBank/DDBJ whole genome shotgun (WGS) entry which is preliminary data.</text>
</comment>
<dbReference type="Proteomes" id="UP001596083">
    <property type="component" value="Unassembled WGS sequence"/>
</dbReference>
<evidence type="ECO:0000313" key="2">
    <source>
        <dbReference type="EMBL" id="MFC5723603.1"/>
    </source>
</evidence>
<sequence>MSYRKSGACAVLAVALATAVPAAAHGGTRAPACRAEAACYVQWADRDGHSYTQNSPDTNSCYPMVQGAVSGSNQAGRRVYLYKDRDCQGGAKAYVEPASSWADADNPYYSFGFVTGS</sequence>
<gene>
    <name evidence="2" type="ORF">ACFP1Z_25915</name>
</gene>
<keyword evidence="1" id="KW-0732">Signal</keyword>
<organism evidence="2 3">
    <name type="scientific">Streptomyces gamaensis</name>
    <dbReference type="NCBI Taxonomy" id="1763542"/>
    <lineage>
        <taxon>Bacteria</taxon>
        <taxon>Bacillati</taxon>
        <taxon>Actinomycetota</taxon>
        <taxon>Actinomycetes</taxon>
        <taxon>Kitasatosporales</taxon>
        <taxon>Streptomycetaceae</taxon>
        <taxon>Streptomyces</taxon>
    </lineage>
</organism>
<feature type="signal peptide" evidence="1">
    <location>
        <begin position="1"/>
        <end position="24"/>
    </location>
</feature>
<evidence type="ECO:0008006" key="4">
    <source>
        <dbReference type="Google" id="ProtNLM"/>
    </source>
</evidence>
<reference evidence="3" key="1">
    <citation type="journal article" date="2019" name="Int. J. Syst. Evol. Microbiol.">
        <title>The Global Catalogue of Microorganisms (GCM) 10K type strain sequencing project: providing services to taxonomists for standard genome sequencing and annotation.</title>
        <authorList>
            <consortium name="The Broad Institute Genomics Platform"/>
            <consortium name="The Broad Institute Genome Sequencing Center for Infectious Disease"/>
            <person name="Wu L."/>
            <person name="Ma J."/>
        </authorList>
    </citation>
    <scope>NUCLEOTIDE SEQUENCE [LARGE SCALE GENOMIC DNA]</scope>
    <source>
        <strain evidence="3">CGMCC 4.7304</strain>
    </source>
</reference>
<keyword evidence="3" id="KW-1185">Reference proteome</keyword>
<dbReference type="EMBL" id="JBHSPB010000019">
    <property type="protein sequence ID" value="MFC5723603.1"/>
    <property type="molecule type" value="Genomic_DNA"/>
</dbReference>
<proteinExistence type="predicted"/>
<name>A0ABW0Z977_9ACTN</name>
<evidence type="ECO:0000313" key="3">
    <source>
        <dbReference type="Proteomes" id="UP001596083"/>
    </source>
</evidence>
<dbReference type="RefSeq" id="WP_390319917.1">
    <property type="nucleotide sequence ID" value="NZ_JBHSPB010000019.1"/>
</dbReference>
<protein>
    <recommendedName>
        <fullName evidence="4">Peptidase inhibitor family I36</fullName>
    </recommendedName>
</protein>
<accession>A0ABW0Z977</accession>
<evidence type="ECO:0000256" key="1">
    <source>
        <dbReference type="SAM" id="SignalP"/>
    </source>
</evidence>